<protein>
    <submittedName>
        <fullName evidence="1">Uncharacterized protein</fullName>
    </submittedName>
</protein>
<feature type="non-terminal residue" evidence="1">
    <location>
        <position position="1"/>
    </location>
</feature>
<gene>
    <name evidence="1" type="ORF">S01H1_14202</name>
</gene>
<dbReference type="AlphaFoldDB" id="X0SME7"/>
<comment type="caution">
    <text evidence="1">The sequence shown here is derived from an EMBL/GenBank/DDBJ whole genome shotgun (WGS) entry which is preliminary data.</text>
</comment>
<name>X0SME7_9ZZZZ</name>
<evidence type="ECO:0000313" key="1">
    <source>
        <dbReference type="EMBL" id="GAF82253.1"/>
    </source>
</evidence>
<accession>X0SME7</accession>
<reference evidence="1" key="1">
    <citation type="journal article" date="2014" name="Front. Microbiol.">
        <title>High frequency of phylogenetically diverse reductive dehalogenase-homologous genes in deep subseafloor sedimentary metagenomes.</title>
        <authorList>
            <person name="Kawai M."/>
            <person name="Futagami T."/>
            <person name="Toyoda A."/>
            <person name="Takaki Y."/>
            <person name="Nishi S."/>
            <person name="Hori S."/>
            <person name="Arai W."/>
            <person name="Tsubouchi T."/>
            <person name="Morono Y."/>
            <person name="Uchiyama I."/>
            <person name="Ito T."/>
            <person name="Fujiyama A."/>
            <person name="Inagaki F."/>
            <person name="Takami H."/>
        </authorList>
    </citation>
    <scope>NUCLEOTIDE SEQUENCE</scope>
    <source>
        <strain evidence="1">Expedition CK06-06</strain>
    </source>
</reference>
<dbReference type="EMBL" id="BARS01007374">
    <property type="protein sequence ID" value="GAF82253.1"/>
    <property type="molecule type" value="Genomic_DNA"/>
</dbReference>
<organism evidence="1">
    <name type="scientific">marine sediment metagenome</name>
    <dbReference type="NCBI Taxonomy" id="412755"/>
    <lineage>
        <taxon>unclassified sequences</taxon>
        <taxon>metagenomes</taxon>
        <taxon>ecological metagenomes</taxon>
    </lineage>
</organism>
<proteinExistence type="predicted"/>
<sequence>VKDNKVVSVGDKINIVLGKGEIFCQVDKIKD</sequence>